<keyword evidence="6" id="KW-1185">Reference proteome</keyword>
<dbReference type="CDD" id="cd01392">
    <property type="entry name" value="HTH_LacI"/>
    <property type="match status" value="1"/>
</dbReference>
<dbReference type="KEGG" id="cmic:caldi_06360"/>
<gene>
    <name evidence="5" type="ORF">caldi_06360</name>
</gene>
<dbReference type="InterPro" id="IPR000843">
    <property type="entry name" value="HTH_LacI"/>
</dbReference>
<dbReference type="Gene3D" id="1.10.260.40">
    <property type="entry name" value="lambda repressor-like DNA-binding domains"/>
    <property type="match status" value="1"/>
</dbReference>
<name>A0AA35CLL0_9FIRM</name>
<sequence>MATIRDVAKRAGVSIATVSRVLNNVGHPVRESTRQRVLEAARELNFSPNDLAKSLLRGRTATIGLLVPDISNTYYADILSGVEAVASERQLVVLLGNTNRDRERQVRYLRVFQEKRVDGVILAGGDTEHGVEPGSLAESGLKIIWIGYGAPGIPAIHPDNEGGAMEATRLLVALGHRAIGCITGPPESNSSRARFVGYRRVLQEAGLPLRPEWVTSGGFRPEGGYEAVRRIFRSGHGERPTALFVANDQMAIGALRAFQELGLRVPEDVAVVSFDDVPIARFLRPALTTVAIAGADLGRQAMEMLFEFLDTGRPPASRQLTTRLVVRESSGGPVGTLQA</sequence>
<dbReference type="InterPro" id="IPR028082">
    <property type="entry name" value="Peripla_BP_I"/>
</dbReference>
<dbReference type="PROSITE" id="PS50932">
    <property type="entry name" value="HTH_LACI_2"/>
    <property type="match status" value="1"/>
</dbReference>
<evidence type="ECO:0000313" key="5">
    <source>
        <dbReference type="EMBL" id="BDG59546.1"/>
    </source>
</evidence>
<dbReference type="Pfam" id="PF13377">
    <property type="entry name" value="Peripla_BP_3"/>
    <property type="match status" value="1"/>
</dbReference>
<evidence type="ECO:0000256" key="3">
    <source>
        <dbReference type="ARBA" id="ARBA00023163"/>
    </source>
</evidence>
<keyword evidence="1" id="KW-0805">Transcription regulation</keyword>
<dbReference type="RefSeq" id="WP_264843666.1">
    <property type="nucleotide sequence ID" value="NZ_AP025628.1"/>
</dbReference>
<proteinExistence type="predicted"/>
<dbReference type="EMBL" id="AP025628">
    <property type="protein sequence ID" value="BDG59546.1"/>
    <property type="molecule type" value="Genomic_DNA"/>
</dbReference>
<dbReference type="CDD" id="cd06267">
    <property type="entry name" value="PBP1_LacI_sugar_binding-like"/>
    <property type="match status" value="1"/>
</dbReference>
<accession>A0AA35CLL0</accession>
<dbReference type="InterPro" id="IPR010982">
    <property type="entry name" value="Lambda_DNA-bd_dom_sf"/>
</dbReference>
<evidence type="ECO:0000313" key="6">
    <source>
        <dbReference type="Proteomes" id="UP001163687"/>
    </source>
</evidence>
<dbReference type="PANTHER" id="PTHR30146">
    <property type="entry name" value="LACI-RELATED TRANSCRIPTIONAL REPRESSOR"/>
    <property type="match status" value="1"/>
</dbReference>
<reference evidence="5" key="1">
    <citation type="submission" date="2022-03" db="EMBL/GenBank/DDBJ databases">
        <title>Complete genome sequence of Caldinitratiruptor microaerophilus.</title>
        <authorList>
            <person name="Mukaiyama R."/>
            <person name="Nishiyama T."/>
            <person name="Ueda K."/>
        </authorList>
    </citation>
    <scope>NUCLEOTIDE SEQUENCE</scope>
    <source>
        <strain evidence="5">JCM 16183</strain>
    </source>
</reference>
<dbReference type="GO" id="GO:0003700">
    <property type="term" value="F:DNA-binding transcription factor activity"/>
    <property type="evidence" value="ECO:0007669"/>
    <property type="project" value="TreeGrafter"/>
</dbReference>
<dbReference type="PROSITE" id="PS00356">
    <property type="entry name" value="HTH_LACI_1"/>
    <property type="match status" value="1"/>
</dbReference>
<dbReference type="AlphaFoldDB" id="A0AA35CLL0"/>
<feature type="domain" description="HTH lacI-type" evidence="4">
    <location>
        <begin position="2"/>
        <end position="57"/>
    </location>
</feature>
<dbReference type="Gene3D" id="3.40.50.2300">
    <property type="match status" value="2"/>
</dbReference>
<keyword evidence="2" id="KW-0238">DNA-binding</keyword>
<dbReference type="PANTHER" id="PTHR30146:SF109">
    <property type="entry name" value="HTH-TYPE TRANSCRIPTIONAL REGULATOR GALS"/>
    <property type="match status" value="1"/>
</dbReference>
<dbReference type="InterPro" id="IPR046335">
    <property type="entry name" value="LacI/GalR-like_sensor"/>
</dbReference>
<keyword evidence="3" id="KW-0804">Transcription</keyword>
<dbReference type="SUPFAM" id="SSF53822">
    <property type="entry name" value="Periplasmic binding protein-like I"/>
    <property type="match status" value="1"/>
</dbReference>
<dbReference type="PRINTS" id="PR00036">
    <property type="entry name" value="HTHLACI"/>
</dbReference>
<evidence type="ECO:0000259" key="4">
    <source>
        <dbReference type="PROSITE" id="PS50932"/>
    </source>
</evidence>
<dbReference type="Proteomes" id="UP001163687">
    <property type="component" value="Chromosome"/>
</dbReference>
<dbReference type="SMART" id="SM00354">
    <property type="entry name" value="HTH_LACI"/>
    <property type="match status" value="1"/>
</dbReference>
<organism evidence="5 6">
    <name type="scientific">Caldinitratiruptor microaerophilus</name>
    <dbReference type="NCBI Taxonomy" id="671077"/>
    <lineage>
        <taxon>Bacteria</taxon>
        <taxon>Bacillati</taxon>
        <taxon>Bacillota</taxon>
        <taxon>Clostridia</taxon>
        <taxon>Eubacteriales</taxon>
        <taxon>Symbiobacteriaceae</taxon>
        <taxon>Caldinitratiruptor</taxon>
    </lineage>
</organism>
<dbReference type="Pfam" id="PF00356">
    <property type="entry name" value="LacI"/>
    <property type="match status" value="1"/>
</dbReference>
<protein>
    <submittedName>
        <fullName evidence="5">LacI family transcriptional regulator</fullName>
    </submittedName>
</protein>
<dbReference type="GO" id="GO:0000976">
    <property type="term" value="F:transcription cis-regulatory region binding"/>
    <property type="evidence" value="ECO:0007669"/>
    <property type="project" value="TreeGrafter"/>
</dbReference>
<evidence type="ECO:0000256" key="1">
    <source>
        <dbReference type="ARBA" id="ARBA00023015"/>
    </source>
</evidence>
<evidence type="ECO:0000256" key="2">
    <source>
        <dbReference type="ARBA" id="ARBA00023125"/>
    </source>
</evidence>
<dbReference type="SUPFAM" id="SSF47413">
    <property type="entry name" value="lambda repressor-like DNA-binding domains"/>
    <property type="match status" value="1"/>
</dbReference>